<protein>
    <submittedName>
        <fullName evidence="1">Uncharacterized protein</fullName>
    </submittedName>
</protein>
<sequence>MSGRRGLHESCFGLRRTCGGVFCHTASLTATLFYFFSKKPQRTANGCPERLLIKLFVCARRAHVRESISLWASSLNMFGLLGCSSPPPILMGPVTSSAVSARKRHGFFIYELFFEWLRQGSSVKTRQKQC</sequence>
<proteinExistence type="predicted"/>
<keyword evidence="2" id="KW-1185">Reference proteome</keyword>
<name>A0AAV4NC68_CAEEX</name>
<accession>A0AAV4NC68</accession>
<reference evidence="1 2" key="1">
    <citation type="submission" date="2021-06" db="EMBL/GenBank/DDBJ databases">
        <title>Caerostris extrusa draft genome.</title>
        <authorList>
            <person name="Kono N."/>
            <person name="Arakawa K."/>
        </authorList>
    </citation>
    <scope>NUCLEOTIDE SEQUENCE [LARGE SCALE GENOMIC DNA]</scope>
</reference>
<organism evidence="1 2">
    <name type="scientific">Caerostris extrusa</name>
    <name type="common">Bark spider</name>
    <name type="synonym">Caerostris bankana</name>
    <dbReference type="NCBI Taxonomy" id="172846"/>
    <lineage>
        <taxon>Eukaryota</taxon>
        <taxon>Metazoa</taxon>
        <taxon>Ecdysozoa</taxon>
        <taxon>Arthropoda</taxon>
        <taxon>Chelicerata</taxon>
        <taxon>Arachnida</taxon>
        <taxon>Araneae</taxon>
        <taxon>Araneomorphae</taxon>
        <taxon>Entelegynae</taxon>
        <taxon>Araneoidea</taxon>
        <taxon>Araneidae</taxon>
        <taxon>Caerostris</taxon>
    </lineage>
</organism>
<gene>
    <name evidence="1" type="ORF">CEXT_613861</name>
</gene>
<comment type="caution">
    <text evidence="1">The sequence shown here is derived from an EMBL/GenBank/DDBJ whole genome shotgun (WGS) entry which is preliminary data.</text>
</comment>
<dbReference type="AlphaFoldDB" id="A0AAV4NC68"/>
<evidence type="ECO:0000313" key="2">
    <source>
        <dbReference type="Proteomes" id="UP001054945"/>
    </source>
</evidence>
<evidence type="ECO:0000313" key="1">
    <source>
        <dbReference type="EMBL" id="GIX82375.1"/>
    </source>
</evidence>
<dbReference type="EMBL" id="BPLR01003231">
    <property type="protein sequence ID" value="GIX82375.1"/>
    <property type="molecule type" value="Genomic_DNA"/>
</dbReference>
<dbReference type="Proteomes" id="UP001054945">
    <property type="component" value="Unassembled WGS sequence"/>
</dbReference>